<organism evidence="2 3">
    <name type="scientific">Avibacterium paragallinarum</name>
    <name type="common">Haemophilus gallinarum</name>
    <dbReference type="NCBI Taxonomy" id="728"/>
    <lineage>
        <taxon>Bacteria</taxon>
        <taxon>Pseudomonadati</taxon>
        <taxon>Pseudomonadota</taxon>
        <taxon>Gammaproteobacteria</taxon>
        <taxon>Pasteurellales</taxon>
        <taxon>Pasteurellaceae</taxon>
        <taxon>Avibacterium</taxon>
    </lineage>
</organism>
<keyword evidence="1" id="KW-0812">Transmembrane</keyword>
<evidence type="ECO:0000313" key="3">
    <source>
        <dbReference type="Proteomes" id="UP000254465"/>
    </source>
</evidence>
<keyword evidence="1" id="KW-0472">Membrane</keyword>
<dbReference type="RefSeq" id="WP_017806168.1">
    <property type="nucleotide sequence ID" value="NZ_PQVK01000067.1"/>
</dbReference>
<feature type="transmembrane region" description="Helical" evidence="1">
    <location>
        <begin position="34"/>
        <end position="54"/>
    </location>
</feature>
<name>A0A377I934_AVIPA</name>
<dbReference type="Proteomes" id="UP000254465">
    <property type="component" value="Unassembled WGS sequence"/>
</dbReference>
<evidence type="ECO:0000313" key="2">
    <source>
        <dbReference type="EMBL" id="STO71540.1"/>
    </source>
</evidence>
<gene>
    <name evidence="2" type="ORF">NCTC11296_01443</name>
</gene>
<proteinExistence type="predicted"/>
<dbReference type="AlphaFoldDB" id="A0A377I934"/>
<reference evidence="2 3" key="1">
    <citation type="submission" date="2018-06" db="EMBL/GenBank/DDBJ databases">
        <authorList>
            <consortium name="Pathogen Informatics"/>
            <person name="Doyle S."/>
        </authorList>
    </citation>
    <scope>NUCLEOTIDE SEQUENCE [LARGE SCALE GENOMIC DNA]</scope>
    <source>
        <strain evidence="2 3">NCTC11296</strain>
    </source>
</reference>
<sequence>MLVDFILFWAKVFFGILIALGSLFLLFAVDIKYIFAFFGIFVLSFLVRLIMVFVQTKKYYAELEKIKQEQVRVKYVIIN</sequence>
<protein>
    <submittedName>
        <fullName evidence="2">Uncharacterized protein</fullName>
    </submittedName>
</protein>
<feature type="transmembrane region" description="Helical" evidence="1">
    <location>
        <begin position="6"/>
        <end position="27"/>
    </location>
</feature>
<accession>A0A377I934</accession>
<evidence type="ECO:0000256" key="1">
    <source>
        <dbReference type="SAM" id="Phobius"/>
    </source>
</evidence>
<keyword evidence="1" id="KW-1133">Transmembrane helix</keyword>
<dbReference type="EMBL" id="UGHK01000002">
    <property type="protein sequence ID" value="STO71540.1"/>
    <property type="molecule type" value="Genomic_DNA"/>
</dbReference>